<evidence type="ECO:0000313" key="1">
    <source>
        <dbReference type="EMBL" id="ORY47288.1"/>
    </source>
</evidence>
<comment type="caution">
    <text evidence="1">The sequence shown here is derived from an EMBL/GenBank/DDBJ whole genome shotgun (WGS) entry which is preliminary data.</text>
</comment>
<sequence length="62" mass="7211">MDAYRSCVRNDVEAMIEYRLIRESEVCDKGQEEGRGIRVGVNYVHIYGQVEVITLKLRYICA</sequence>
<accession>A0A1Y2CJT2</accession>
<keyword evidence="2" id="KW-1185">Reference proteome</keyword>
<gene>
    <name evidence="1" type="ORF">BCR33DRAFT_715037</name>
</gene>
<dbReference type="Proteomes" id="UP000193642">
    <property type="component" value="Unassembled WGS sequence"/>
</dbReference>
<organism evidence="1 2">
    <name type="scientific">Rhizoclosmatium globosum</name>
    <dbReference type="NCBI Taxonomy" id="329046"/>
    <lineage>
        <taxon>Eukaryota</taxon>
        <taxon>Fungi</taxon>
        <taxon>Fungi incertae sedis</taxon>
        <taxon>Chytridiomycota</taxon>
        <taxon>Chytridiomycota incertae sedis</taxon>
        <taxon>Chytridiomycetes</taxon>
        <taxon>Chytridiales</taxon>
        <taxon>Chytriomycetaceae</taxon>
        <taxon>Rhizoclosmatium</taxon>
    </lineage>
</organism>
<proteinExistence type="predicted"/>
<dbReference type="AlphaFoldDB" id="A0A1Y2CJT2"/>
<dbReference type="EMBL" id="MCGO01000014">
    <property type="protein sequence ID" value="ORY47288.1"/>
    <property type="molecule type" value="Genomic_DNA"/>
</dbReference>
<name>A0A1Y2CJT2_9FUNG</name>
<reference evidence="1 2" key="1">
    <citation type="submission" date="2016-07" db="EMBL/GenBank/DDBJ databases">
        <title>Pervasive Adenine N6-methylation of Active Genes in Fungi.</title>
        <authorList>
            <consortium name="DOE Joint Genome Institute"/>
            <person name="Mondo S.J."/>
            <person name="Dannebaum R.O."/>
            <person name="Kuo R.C."/>
            <person name="Labutti K."/>
            <person name="Haridas S."/>
            <person name="Kuo A."/>
            <person name="Salamov A."/>
            <person name="Ahrendt S.R."/>
            <person name="Lipzen A."/>
            <person name="Sullivan W."/>
            <person name="Andreopoulos W.B."/>
            <person name="Clum A."/>
            <person name="Lindquist E."/>
            <person name="Daum C."/>
            <person name="Ramamoorthy G.K."/>
            <person name="Gryganskyi A."/>
            <person name="Culley D."/>
            <person name="Magnuson J.K."/>
            <person name="James T.Y."/>
            <person name="O'Malley M.A."/>
            <person name="Stajich J.E."/>
            <person name="Spatafora J.W."/>
            <person name="Visel A."/>
            <person name="Grigoriev I.V."/>
        </authorList>
    </citation>
    <scope>NUCLEOTIDE SEQUENCE [LARGE SCALE GENOMIC DNA]</scope>
    <source>
        <strain evidence="1 2">JEL800</strain>
    </source>
</reference>
<evidence type="ECO:0000313" key="2">
    <source>
        <dbReference type="Proteomes" id="UP000193642"/>
    </source>
</evidence>
<protein>
    <submittedName>
        <fullName evidence="1">Uncharacterized protein</fullName>
    </submittedName>
</protein>